<organism evidence="3 4">
    <name type="scientific">Rhodopirellula bahusiensis</name>
    <dbReference type="NCBI Taxonomy" id="2014065"/>
    <lineage>
        <taxon>Bacteria</taxon>
        <taxon>Pseudomonadati</taxon>
        <taxon>Planctomycetota</taxon>
        <taxon>Planctomycetia</taxon>
        <taxon>Pirellulales</taxon>
        <taxon>Pirellulaceae</taxon>
        <taxon>Rhodopirellula</taxon>
    </lineage>
</organism>
<dbReference type="Proteomes" id="UP000225740">
    <property type="component" value="Unassembled WGS sequence"/>
</dbReference>
<feature type="chain" id="PRO_5013881464" evidence="2">
    <location>
        <begin position="22"/>
        <end position="549"/>
    </location>
</feature>
<keyword evidence="4" id="KW-1185">Reference proteome</keyword>
<feature type="region of interest" description="Disordered" evidence="1">
    <location>
        <begin position="50"/>
        <end position="94"/>
    </location>
</feature>
<comment type="caution">
    <text evidence="3">The sequence shown here is derived from an EMBL/GenBank/DDBJ whole genome shotgun (WGS) entry which is preliminary data.</text>
</comment>
<evidence type="ECO:0000256" key="1">
    <source>
        <dbReference type="SAM" id="MobiDB-lite"/>
    </source>
</evidence>
<dbReference type="AlphaFoldDB" id="A0A2G1WDS3"/>
<name>A0A2G1WDS3_9BACT</name>
<reference evidence="3 4" key="1">
    <citation type="submission" date="2017-06" db="EMBL/GenBank/DDBJ databases">
        <title>Description of Rhodopirellula bahusiensis sp. nov.</title>
        <authorList>
            <person name="Kizina J."/>
            <person name="Harder J."/>
        </authorList>
    </citation>
    <scope>NUCLEOTIDE SEQUENCE [LARGE SCALE GENOMIC DNA]</scope>
    <source>
        <strain evidence="3 4">SWK21</strain>
    </source>
</reference>
<gene>
    <name evidence="3" type="ORF">CEE69_02330</name>
</gene>
<protein>
    <submittedName>
        <fullName evidence="3">Uncharacterized protein</fullName>
    </submittedName>
</protein>
<dbReference type="OrthoDB" id="8212403at2"/>
<dbReference type="EMBL" id="NIZW01000001">
    <property type="protein sequence ID" value="PHQ37205.1"/>
    <property type="molecule type" value="Genomic_DNA"/>
</dbReference>
<feature type="compositionally biased region" description="Polar residues" evidence="1">
    <location>
        <begin position="61"/>
        <end position="77"/>
    </location>
</feature>
<sequence>MTPVSQRLFNFCVFGTLAVMAAPLHAQTNSTRSSQSGSVRNASYIEQNARASWQPVRDLSQKTTSQSTNANRPQSANVRLVDHTSSLPSPPMPPSINPIIEEGPITHSMPLDGQVIYDPMLDGGCDSMPMGSCGCGNHGCDGGCGSLSYGGCDGIGCGGGVCHNGDPMCGEYNDCDAMRPCMTLCFPQDGWFSAEYLLWWQDGMALPPLVSTDVLPSQRFPNDPGRVLYGGQDVLTDNMDGLRLKFGFWLDKCHTWGIGAEGFGIGEETDSYRASGADSQFLGRPFINVANGSVEDQQQVAFPNQLAGTVAVDVDSRLRGWGINLRHLRRSETSCSQGVFCGCPEHTCERFEYLVGFRQVELREGVRITEDLASIPTAPDTTVLQYDIFDDFRTRNQFNGLDLGWMYKRTRGYWTFDALIRLGVGNTRQRVTIDGETSIDGGAAEKGGLLAQNSNIGEYSRDEFSVLPQLDLTLGYQVTEQLRATFGYTFLYWSNVVRPGDHIDRRVDTAQLPNGTTPATPVLADYPAFEFDNTDYWAQGISFGGEYRW</sequence>
<proteinExistence type="predicted"/>
<feature type="signal peptide" evidence="2">
    <location>
        <begin position="1"/>
        <end position="21"/>
    </location>
</feature>
<keyword evidence="2" id="KW-0732">Signal</keyword>
<evidence type="ECO:0000256" key="2">
    <source>
        <dbReference type="SAM" id="SignalP"/>
    </source>
</evidence>
<evidence type="ECO:0000313" key="3">
    <source>
        <dbReference type="EMBL" id="PHQ37205.1"/>
    </source>
</evidence>
<accession>A0A2G1WDS3</accession>
<dbReference type="Pfam" id="PF07585">
    <property type="entry name" value="BBP7"/>
    <property type="match status" value="1"/>
</dbReference>
<evidence type="ECO:0000313" key="4">
    <source>
        <dbReference type="Proteomes" id="UP000225740"/>
    </source>
</evidence>
<dbReference type="InterPro" id="IPR011446">
    <property type="entry name" value="BBP7"/>
</dbReference>